<sequence length="346" mass="40493">MKRLFTVVLTLLALFYSSIASAQVYRWVDAKGETHFSDQPPKSARHKAKPAAKKAKTTKRKVLKKQRPVSRPVKRKVSSTKRKLRKSKSAVQKTKPRKKRVTRPKQQLRMAKIVRGSKTRQITRSAPKRKVTPKRRTERAAPKTKSVAATAVTAQSAHLLLSSLDATFYDLERIQEQTHATKPPKSKAITNFKKSLCRDNRRHLAVLQEKGFQYYYDEKGELRVAWGVEGFYRQKKRYLSASEVARKTKEVAFEVERYCDDSLDGDAQVKARQNWIRSEYCDVSKVILADLEHPFMRTSEADIKKQEEEVERYCFDYPNNKYRDDERYYPLSLNVERLQQEHFLYR</sequence>
<feature type="domain" description="DUF4124" evidence="3">
    <location>
        <begin position="11"/>
        <end position="57"/>
    </location>
</feature>
<evidence type="ECO:0000313" key="5">
    <source>
        <dbReference type="Proteomes" id="UP000245539"/>
    </source>
</evidence>
<reference evidence="4 5" key="1">
    <citation type="submission" date="2018-05" db="EMBL/GenBank/DDBJ databases">
        <title>Leucothrix arctica sp. nov., isolated from Arctic seawater.</title>
        <authorList>
            <person name="Choi A."/>
            <person name="Baek K."/>
        </authorList>
    </citation>
    <scope>NUCLEOTIDE SEQUENCE [LARGE SCALE GENOMIC DNA]</scope>
    <source>
        <strain evidence="4 5">JCM 18388</strain>
    </source>
</reference>
<keyword evidence="5" id="KW-1185">Reference proteome</keyword>
<gene>
    <name evidence="4" type="ORF">DKW60_08270</name>
</gene>
<feature type="compositionally biased region" description="Basic residues" evidence="1">
    <location>
        <begin position="43"/>
        <end position="103"/>
    </location>
</feature>
<dbReference type="OrthoDB" id="24619at72273"/>
<proteinExistence type="predicted"/>
<evidence type="ECO:0000313" key="4">
    <source>
        <dbReference type="EMBL" id="PWQ98251.1"/>
    </source>
</evidence>
<feature type="signal peptide" evidence="2">
    <location>
        <begin position="1"/>
        <end position="22"/>
    </location>
</feature>
<organism evidence="4 5">
    <name type="scientific">Leucothrix pacifica</name>
    <dbReference type="NCBI Taxonomy" id="1247513"/>
    <lineage>
        <taxon>Bacteria</taxon>
        <taxon>Pseudomonadati</taxon>
        <taxon>Pseudomonadota</taxon>
        <taxon>Gammaproteobacteria</taxon>
        <taxon>Thiotrichales</taxon>
        <taxon>Thiotrichaceae</taxon>
        <taxon>Leucothrix</taxon>
    </lineage>
</organism>
<comment type="caution">
    <text evidence="4">The sequence shown here is derived from an EMBL/GenBank/DDBJ whole genome shotgun (WGS) entry which is preliminary data.</text>
</comment>
<dbReference type="InterPro" id="IPR025392">
    <property type="entry name" value="DUF4124"/>
</dbReference>
<evidence type="ECO:0000259" key="3">
    <source>
        <dbReference type="Pfam" id="PF13511"/>
    </source>
</evidence>
<dbReference type="EMBL" id="QGKM01000017">
    <property type="protein sequence ID" value="PWQ98251.1"/>
    <property type="molecule type" value="Genomic_DNA"/>
</dbReference>
<name>A0A317CJ91_9GAMM</name>
<accession>A0A317CJ91</accession>
<keyword evidence="2" id="KW-0732">Signal</keyword>
<dbReference type="RefSeq" id="WP_109837223.1">
    <property type="nucleotide sequence ID" value="NZ_QGKM01000017.1"/>
</dbReference>
<feature type="compositionally biased region" description="Basic residues" evidence="1">
    <location>
        <begin position="126"/>
        <end position="137"/>
    </location>
</feature>
<evidence type="ECO:0000256" key="1">
    <source>
        <dbReference type="SAM" id="MobiDB-lite"/>
    </source>
</evidence>
<feature type="chain" id="PRO_5016426339" description="DUF4124 domain-containing protein" evidence="2">
    <location>
        <begin position="23"/>
        <end position="346"/>
    </location>
</feature>
<protein>
    <recommendedName>
        <fullName evidence="3">DUF4124 domain-containing protein</fullName>
    </recommendedName>
</protein>
<dbReference type="AlphaFoldDB" id="A0A317CJ91"/>
<evidence type="ECO:0000256" key="2">
    <source>
        <dbReference type="SAM" id="SignalP"/>
    </source>
</evidence>
<dbReference type="Pfam" id="PF13511">
    <property type="entry name" value="DUF4124"/>
    <property type="match status" value="1"/>
</dbReference>
<dbReference type="Proteomes" id="UP000245539">
    <property type="component" value="Unassembled WGS sequence"/>
</dbReference>
<feature type="region of interest" description="Disordered" evidence="1">
    <location>
        <begin position="34"/>
        <end position="145"/>
    </location>
</feature>